<gene>
    <name evidence="2" type="ORF">ACJIZ3_015200</name>
</gene>
<dbReference type="Proteomes" id="UP001634393">
    <property type="component" value="Unassembled WGS sequence"/>
</dbReference>
<feature type="compositionally biased region" description="Basic and acidic residues" evidence="1">
    <location>
        <begin position="65"/>
        <end position="85"/>
    </location>
</feature>
<sequence>MADGKPIEEANAFPEKRKLDLLDSNEKTLENKNEGEEEEKSDFNEKQKLEIPPMKMEIPTLIAFPEKRKLDLPDSNEKTLENKNEGEEEEKSDFNKKQKLEIPPMKMEIPPLIAVPWMSPVSEESKVICSAADGEGNVDLKVGQGNNEIGHSMDEGNVVTEPFTPHEKKK</sequence>
<organism evidence="2 3">
    <name type="scientific">Penstemon smallii</name>
    <dbReference type="NCBI Taxonomy" id="265156"/>
    <lineage>
        <taxon>Eukaryota</taxon>
        <taxon>Viridiplantae</taxon>
        <taxon>Streptophyta</taxon>
        <taxon>Embryophyta</taxon>
        <taxon>Tracheophyta</taxon>
        <taxon>Spermatophyta</taxon>
        <taxon>Magnoliopsida</taxon>
        <taxon>eudicotyledons</taxon>
        <taxon>Gunneridae</taxon>
        <taxon>Pentapetalae</taxon>
        <taxon>asterids</taxon>
        <taxon>lamiids</taxon>
        <taxon>Lamiales</taxon>
        <taxon>Plantaginaceae</taxon>
        <taxon>Cheloneae</taxon>
        <taxon>Penstemon</taxon>
    </lineage>
</organism>
<protein>
    <submittedName>
        <fullName evidence="2">Uncharacterized protein</fullName>
    </submittedName>
</protein>
<feature type="compositionally biased region" description="Basic and acidic residues" evidence="1">
    <location>
        <begin position="1"/>
        <end position="34"/>
    </location>
</feature>
<keyword evidence="3" id="KW-1185">Reference proteome</keyword>
<reference evidence="2 3" key="1">
    <citation type="submission" date="2024-12" db="EMBL/GenBank/DDBJ databases">
        <title>The unique morphological basis and parallel evolutionary history of personate flowers in Penstemon.</title>
        <authorList>
            <person name="Depatie T.H."/>
            <person name="Wessinger C.A."/>
        </authorList>
    </citation>
    <scope>NUCLEOTIDE SEQUENCE [LARGE SCALE GENOMIC DNA]</scope>
    <source>
        <strain evidence="2">WTNN_2</strain>
        <tissue evidence="2">Leaf</tissue>
    </source>
</reference>
<accession>A0ABD3RLT6</accession>
<feature type="region of interest" description="Disordered" evidence="1">
    <location>
        <begin position="136"/>
        <end position="170"/>
    </location>
</feature>
<proteinExistence type="predicted"/>
<comment type="caution">
    <text evidence="2">The sequence shown here is derived from an EMBL/GenBank/DDBJ whole genome shotgun (WGS) entry which is preliminary data.</text>
</comment>
<evidence type="ECO:0000313" key="3">
    <source>
        <dbReference type="Proteomes" id="UP001634393"/>
    </source>
</evidence>
<dbReference type="AlphaFoldDB" id="A0ABD3RLT6"/>
<evidence type="ECO:0000256" key="1">
    <source>
        <dbReference type="SAM" id="MobiDB-lite"/>
    </source>
</evidence>
<feature type="region of interest" description="Disordered" evidence="1">
    <location>
        <begin position="1"/>
        <end position="103"/>
    </location>
</feature>
<name>A0ABD3RLT6_9LAMI</name>
<dbReference type="EMBL" id="JBJXBP010000008">
    <property type="protein sequence ID" value="KAL3813932.1"/>
    <property type="molecule type" value="Genomic_DNA"/>
</dbReference>
<evidence type="ECO:0000313" key="2">
    <source>
        <dbReference type="EMBL" id="KAL3813932.1"/>
    </source>
</evidence>